<sequence>MQELQGNGAPSGGDGPEKDESGPQQESQKGRAFLANLVRELFQTEHSARTHPLVEAERLGDTPPARALRAVSSHAEAVLSELPALMGERGLPVSAGGSAVGEAFSALRDHIADHLLTAEKSYRGTLLGMRHGIDLVALIQYVAAAEGETLLAAWCARWLSERRPLVEAAAGELAWFAARPARATRAAKDSAVAHLLQGLVSGLEGAAQQLRRLTALAG</sequence>
<evidence type="ECO:0000256" key="1">
    <source>
        <dbReference type="SAM" id="MobiDB-lite"/>
    </source>
</evidence>
<accession>A0A150QME3</accession>
<evidence type="ECO:0000313" key="2">
    <source>
        <dbReference type="EMBL" id="KYF69167.1"/>
    </source>
</evidence>
<dbReference type="EMBL" id="JEMA01000492">
    <property type="protein sequence ID" value="KYF69167.1"/>
    <property type="molecule type" value="Genomic_DNA"/>
</dbReference>
<dbReference type="AlphaFoldDB" id="A0A150QME3"/>
<reference evidence="2 3" key="1">
    <citation type="submission" date="2014-02" db="EMBL/GenBank/DDBJ databases">
        <title>The small core and large imbalanced accessory genome model reveals a collaborative survival strategy of Sorangium cellulosum strains in nature.</title>
        <authorList>
            <person name="Han K."/>
            <person name="Peng R."/>
            <person name="Blom J."/>
            <person name="Li Y.-Z."/>
        </authorList>
    </citation>
    <scope>NUCLEOTIDE SEQUENCE [LARGE SCALE GENOMIC DNA]</scope>
    <source>
        <strain evidence="2 3">So0008-312</strain>
    </source>
</reference>
<evidence type="ECO:0000313" key="3">
    <source>
        <dbReference type="Proteomes" id="UP000075260"/>
    </source>
</evidence>
<proteinExistence type="predicted"/>
<organism evidence="2 3">
    <name type="scientific">Sorangium cellulosum</name>
    <name type="common">Polyangium cellulosum</name>
    <dbReference type="NCBI Taxonomy" id="56"/>
    <lineage>
        <taxon>Bacteria</taxon>
        <taxon>Pseudomonadati</taxon>
        <taxon>Myxococcota</taxon>
        <taxon>Polyangia</taxon>
        <taxon>Polyangiales</taxon>
        <taxon>Polyangiaceae</taxon>
        <taxon>Sorangium</taxon>
    </lineage>
</organism>
<feature type="region of interest" description="Disordered" evidence="1">
    <location>
        <begin position="1"/>
        <end position="30"/>
    </location>
</feature>
<comment type="caution">
    <text evidence="2">The sequence shown here is derived from an EMBL/GenBank/DDBJ whole genome shotgun (WGS) entry which is preliminary data.</text>
</comment>
<protein>
    <submittedName>
        <fullName evidence="2">Uncharacterized protein</fullName>
    </submittedName>
</protein>
<name>A0A150QME3_SORCE</name>
<dbReference type="Proteomes" id="UP000075260">
    <property type="component" value="Unassembled WGS sequence"/>
</dbReference>
<gene>
    <name evidence="2" type="ORF">BE15_20315</name>
</gene>
<dbReference type="RefSeq" id="WP_061608595.1">
    <property type="nucleotide sequence ID" value="NZ_JEMA01000492.1"/>
</dbReference>